<dbReference type="Proteomes" id="UP000325081">
    <property type="component" value="Unassembled WGS sequence"/>
</dbReference>
<evidence type="ECO:0000313" key="6">
    <source>
        <dbReference type="Proteomes" id="UP000325081"/>
    </source>
</evidence>
<dbReference type="GO" id="GO:0005634">
    <property type="term" value="C:nucleus"/>
    <property type="evidence" value="ECO:0007669"/>
    <property type="project" value="UniProtKB-SubCell"/>
</dbReference>
<keyword evidence="2" id="KW-0539">Nucleus</keyword>
<dbReference type="AlphaFoldDB" id="A0A5A7R6Z6"/>
<gene>
    <name evidence="5" type="ORF">STAS_30694</name>
</gene>
<dbReference type="PANTHER" id="PTHR33077">
    <property type="entry name" value="PROTEIN TIFY 4A-RELATED-RELATED"/>
    <property type="match status" value="1"/>
</dbReference>
<keyword evidence="6" id="KW-1185">Reference proteome</keyword>
<evidence type="ECO:0000256" key="2">
    <source>
        <dbReference type="RuleBase" id="RU369065"/>
    </source>
</evidence>
<dbReference type="GO" id="GO:0009611">
    <property type="term" value="P:response to wounding"/>
    <property type="evidence" value="ECO:0007669"/>
    <property type="project" value="UniProtKB-UniRule"/>
</dbReference>
<feature type="region of interest" description="Disordered" evidence="3">
    <location>
        <begin position="200"/>
        <end position="235"/>
    </location>
</feature>
<sequence length="235" mass="25003">MHWNKAPQSQLLCFGENPNSSVVFEHKSYPAAMHKDIVPQQAAGFQYYTTRAVPTQTNVTALHAALSSNGPVVGTTDIRNASKGPSQLTIFYNGAVCVYDNITPEKAQAIMLLAGNGPTRPSALDGLLVMNSSPAATAPVSIPHGLPVATSALNLNKGALIVMSSQKVDPPPISATVPQFRKKSLARFLEKRKERVINASPYENKELHNGKSTPGVGSTILSPKSSSSYHVSTVN</sequence>
<reference evidence="6" key="1">
    <citation type="journal article" date="2019" name="Curr. Biol.">
        <title>Genome Sequence of Striga asiatica Provides Insight into the Evolution of Plant Parasitism.</title>
        <authorList>
            <person name="Yoshida S."/>
            <person name="Kim S."/>
            <person name="Wafula E.K."/>
            <person name="Tanskanen J."/>
            <person name="Kim Y.M."/>
            <person name="Honaas L."/>
            <person name="Yang Z."/>
            <person name="Spallek T."/>
            <person name="Conn C.E."/>
            <person name="Ichihashi Y."/>
            <person name="Cheong K."/>
            <person name="Cui S."/>
            <person name="Der J.P."/>
            <person name="Gundlach H."/>
            <person name="Jiao Y."/>
            <person name="Hori C."/>
            <person name="Ishida J.K."/>
            <person name="Kasahara H."/>
            <person name="Kiba T."/>
            <person name="Kim M.S."/>
            <person name="Koo N."/>
            <person name="Laohavisit A."/>
            <person name="Lee Y.H."/>
            <person name="Lumba S."/>
            <person name="McCourt P."/>
            <person name="Mortimer J.C."/>
            <person name="Mutuku J.M."/>
            <person name="Nomura T."/>
            <person name="Sasaki-Sekimoto Y."/>
            <person name="Seto Y."/>
            <person name="Wang Y."/>
            <person name="Wakatake T."/>
            <person name="Sakakibara H."/>
            <person name="Demura T."/>
            <person name="Yamaguchi S."/>
            <person name="Yoneyama K."/>
            <person name="Manabe R.I."/>
            <person name="Nelson D.C."/>
            <person name="Schulman A.H."/>
            <person name="Timko M.P."/>
            <person name="dePamphilis C.W."/>
            <person name="Choi D."/>
            <person name="Shirasu K."/>
        </authorList>
    </citation>
    <scope>NUCLEOTIDE SEQUENCE [LARGE SCALE GENOMIC DNA]</scope>
    <source>
        <strain evidence="6">cv. UVA1</strain>
    </source>
</reference>
<dbReference type="InterPro" id="IPR018467">
    <property type="entry name" value="CCT_CS"/>
</dbReference>
<comment type="caution">
    <text evidence="5">The sequence shown here is derived from an EMBL/GenBank/DDBJ whole genome shotgun (WGS) entry which is preliminary data.</text>
</comment>
<accession>A0A5A7R6Z6</accession>
<keyword evidence="2" id="KW-1184">Jasmonic acid signaling pathway</keyword>
<organism evidence="5 6">
    <name type="scientific">Striga asiatica</name>
    <name type="common">Asiatic witchweed</name>
    <name type="synonym">Buchnera asiatica</name>
    <dbReference type="NCBI Taxonomy" id="4170"/>
    <lineage>
        <taxon>Eukaryota</taxon>
        <taxon>Viridiplantae</taxon>
        <taxon>Streptophyta</taxon>
        <taxon>Embryophyta</taxon>
        <taxon>Tracheophyta</taxon>
        <taxon>Spermatophyta</taxon>
        <taxon>Magnoliopsida</taxon>
        <taxon>eudicotyledons</taxon>
        <taxon>Gunneridae</taxon>
        <taxon>Pentapetalae</taxon>
        <taxon>asterids</taxon>
        <taxon>lamiids</taxon>
        <taxon>Lamiales</taxon>
        <taxon>Orobanchaceae</taxon>
        <taxon>Buchnereae</taxon>
        <taxon>Striga</taxon>
    </lineage>
</organism>
<dbReference type="EMBL" id="BKCP01010514">
    <property type="protein sequence ID" value="GER53202.1"/>
    <property type="molecule type" value="Genomic_DNA"/>
</dbReference>
<protein>
    <recommendedName>
        <fullName evidence="2">Protein TIFY</fullName>
    </recommendedName>
    <alternativeName>
        <fullName evidence="2">Jasmonate ZIM domain-containing protein</fullName>
    </alternativeName>
</protein>
<comment type="subcellular location">
    <subcellularLocation>
        <location evidence="2">Nucleus</location>
    </subcellularLocation>
</comment>
<feature type="domain" description="Tify" evidence="4">
    <location>
        <begin position="81"/>
        <end position="116"/>
    </location>
</feature>
<comment type="similarity">
    <text evidence="1 2">Belongs to the TIFY/JAZ family.</text>
</comment>
<evidence type="ECO:0000256" key="3">
    <source>
        <dbReference type="SAM" id="MobiDB-lite"/>
    </source>
</evidence>
<dbReference type="PROSITE" id="PS51320">
    <property type="entry name" value="TIFY"/>
    <property type="match status" value="1"/>
</dbReference>
<dbReference type="PANTHER" id="PTHR33077:SF90">
    <property type="entry name" value="PROTEIN TIFY 7"/>
    <property type="match status" value="1"/>
</dbReference>
<evidence type="ECO:0000256" key="1">
    <source>
        <dbReference type="ARBA" id="ARBA00008614"/>
    </source>
</evidence>
<comment type="function">
    <text evidence="2">Repressor of jasmonate responses.</text>
</comment>
<evidence type="ECO:0000259" key="4">
    <source>
        <dbReference type="PROSITE" id="PS51320"/>
    </source>
</evidence>
<feature type="compositionally biased region" description="Polar residues" evidence="3">
    <location>
        <begin position="210"/>
        <end position="235"/>
    </location>
</feature>
<dbReference type="OrthoDB" id="1939212at2759"/>
<dbReference type="SMART" id="SM00979">
    <property type="entry name" value="TIFY"/>
    <property type="match status" value="1"/>
</dbReference>
<dbReference type="Pfam" id="PF09425">
    <property type="entry name" value="Jas_motif"/>
    <property type="match status" value="1"/>
</dbReference>
<comment type="domain">
    <text evidence="2">The jas domain is required for interaction with COI1.</text>
</comment>
<dbReference type="InterPro" id="IPR010399">
    <property type="entry name" value="Tify_dom"/>
</dbReference>
<dbReference type="GO" id="GO:0031347">
    <property type="term" value="P:regulation of defense response"/>
    <property type="evidence" value="ECO:0007669"/>
    <property type="project" value="UniProtKB-UniRule"/>
</dbReference>
<dbReference type="Pfam" id="PF06200">
    <property type="entry name" value="tify"/>
    <property type="match status" value="1"/>
</dbReference>
<dbReference type="GO" id="GO:2000022">
    <property type="term" value="P:regulation of jasmonic acid mediated signaling pathway"/>
    <property type="evidence" value="ECO:0007669"/>
    <property type="project" value="UniProtKB-UniRule"/>
</dbReference>
<evidence type="ECO:0000313" key="5">
    <source>
        <dbReference type="EMBL" id="GER53202.1"/>
    </source>
</evidence>
<dbReference type="InterPro" id="IPR040390">
    <property type="entry name" value="TIFY/JAZ"/>
</dbReference>
<name>A0A5A7R6Z6_STRAF</name>
<proteinExistence type="inferred from homology"/>